<dbReference type="Proteomes" id="UP001550739">
    <property type="component" value="Unassembled WGS sequence"/>
</dbReference>
<accession>A0ABV2ZVQ8</accession>
<reference evidence="1 2" key="1">
    <citation type="submission" date="2024-06" db="EMBL/GenBank/DDBJ databases">
        <title>The Natural Products Discovery Center: Release of the First 8490 Sequenced Strains for Exploring Actinobacteria Biosynthetic Diversity.</title>
        <authorList>
            <person name="Kalkreuter E."/>
            <person name="Kautsar S.A."/>
            <person name="Yang D."/>
            <person name="Bader C.D."/>
            <person name="Teijaro C.N."/>
            <person name="Fluegel L."/>
            <person name="Davis C.M."/>
            <person name="Simpson J.R."/>
            <person name="Lauterbach L."/>
            <person name="Steele A.D."/>
            <person name="Gui C."/>
            <person name="Meng S."/>
            <person name="Li G."/>
            <person name="Viehrig K."/>
            <person name="Ye F."/>
            <person name="Su P."/>
            <person name="Kiefer A.F."/>
            <person name="Nichols A."/>
            <person name="Cepeda A.J."/>
            <person name="Yan W."/>
            <person name="Fan B."/>
            <person name="Jiang Y."/>
            <person name="Adhikari A."/>
            <person name="Zheng C.-J."/>
            <person name="Schuster L."/>
            <person name="Cowan T.M."/>
            <person name="Smanski M.J."/>
            <person name="Chevrette M.G."/>
            <person name="De Carvalho L.P.S."/>
            <person name="Shen B."/>
        </authorList>
    </citation>
    <scope>NUCLEOTIDE SEQUENCE [LARGE SCALE GENOMIC DNA]</scope>
    <source>
        <strain evidence="1 2">NPDC033843</strain>
    </source>
</reference>
<dbReference type="InterPro" id="IPR014985">
    <property type="entry name" value="WbqC"/>
</dbReference>
<proteinExistence type="predicted"/>
<gene>
    <name evidence="1" type="ORF">AB0E89_38320</name>
</gene>
<dbReference type="Pfam" id="PF08889">
    <property type="entry name" value="WbqC"/>
    <property type="match status" value="1"/>
</dbReference>
<comment type="caution">
    <text evidence="1">The sequence shown here is derived from an EMBL/GenBank/DDBJ whole genome shotgun (WGS) entry which is preliminary data.</text>
</comment>
<protein>
    <submittedName>
        <fullName evidence="1">WbqC family protein</fullName>
    </submittedName>
</protein>
<keyword evidence="2" id="KW-1185">Reference proteome</keyword>
<dbReference type="EMBL" id="JBEZVE010000027">
    <property type="protein sequence ID" value="MEU3786333.1"/>
    <property type="molecule type" value="Genomic_DNA"/>
</dbReference>
<evidence type="ECO:0000313" key="2">
    <source>
        <dbReference type="Proteomes" id="UP001550739"/>
    </source>
</evidence>
<sequence>MCAIHQPNLFPRLSTVAKLYAADRWIVLDDVQFARRDYQHRARLAALDEPARQQWLTLPTRLPHGRPTPIDQARLAEPGRSRRTVSLLTRQYYGRSRYWPAVRDVLDAVLDQFEDTDRVSDVAKASTVALLTALGWSGEVLRSSAIPTRVGRSERLADLAAATSSTHYLCGTGGWRYLDTQAFDGHGVQVLSFHTPVDTGDPRWRWARHISSLWALSRIGPEALAAMLAAQRDHRLMGGFT</sequence>
<organism evidence="1 2">
    <name type="scientific">Streptomyces sp. 900129855</name>
    <dbReference type="NCBI Taxonomy" id="3155129"/>
    <lineage>
        <taxon>Bacteria</taxon>
        <taxon>Bacillati</taxon>
        <taxon>Actinomycetota</taxon>
        <taxon>Actinomycetes</taxon>
        <taxon>Kitasatosporales</taxon>
        <taxon>Streptomycetaceae</taxon>
        <taxon>Streptomyces</taxon>
    </lineage>
</organism>
<name>A0ABV2ZVQ8_9ACTN</name>
<dbReference type="RefSeq" id="WP_361708279.1">
    <property type="nucleotide sequence ID" value="NZ_JBEZVE010000027.1"/>
</dbReference>
<evidence type="ECO:0000313" key="1">
    <source>
        <dbReference type="EMBL" id="MEU3786333.1"/>
    </source>
</evidence>